<feature type="domain" description="PPM-type phosphatase" evidence="1">
    <location>
        <begin position="11"/>
        <end position="204"/>
    </location>
</feature>
<organism evidence="2 3">
    <name type="scientific">Conchiformibius steedae</name>
    <dbReference type="NCBI Taxonomy" id="153493"/>
    <lineage>
        <taxon>Bacteria</taxon>
        <taxon>Pseudomonadati</taxon>
        <taxon>Pseudomonadota</taxon>
        <taxon>Betaproteobacteria</taxon>
        <taxon>Neisseriales</taxon>
        <taxon>Neisseriaceae</taxon>
        <taxon>Conchiformibius</taxon>
    </lineage>
</organism>
<name>A0A3P2A9D3_9NEIS</name>
<protein>
    <submittedName>
        <fullName evidence="2">Protein phosphatase 2C domain-containing protein</fullName>
    </submittedName>
</protein>
<dbReference type="OrthoDB" id="9816099at2"/>
<dbReference type="SUPFAM" id="SSF81606">
    <property type="entry name" value="PP2C-like"/>
    <property type="match status" value="1"/>
</dbReference>
<dbReference type="Proteomes" id="UP000269923">
    <property type="component" value="Unassembled WGS sequence"/>
</dbReference>
<dbReference type="InterPro" id="IPR001932">
    <property type="entry name" value="PPM-type_phosphatase-like_dom"/>
</dbReference>
<dbReference type="InterPro" id="IPR036457">
    <property type="entry name" value="PPM-type-like_dom_sf"/>
</dbReference>
<reference evidence="2 3" key="1">
    <citation type="submission" date="2018-11" db="EMBL/GenBank/DDBJ databases">
        <title>Genomes From Bacteria Associated with the Canine Oral Cavity: a Test Case for Automated Genome-Based Taxonomic Assignment.</title>
        <authorList>
            <person name="Coil D.A."/>
            <person name="Jospin G."/>
            <person name="Darling A.E."/>
            <person name="Wallis C."/>
            <person name="Davis I.J."/>
            <person name="Harris S."/>
            <person name="Eisen J.A."/>
            <person name="Holcombe L.J."/>
            <person name="O'Flynn C."/>
        </authorList>
    </citation>
    <scope>NUCLEOTIDE SEQUENCE [LARGE SCALE GENOMIC DNA]</scope>
    <source>
        <strain evidence="2 3">COT-280</strain>
    </source>
</reference>
<sequence length="224" mass="25653">MKWLISGASVIGQAHLWDNLPNQDAYLYKKQNQHWIVSVSDGLGSKPHSHIGARQACQSSQYFWQNKCSIKQLHQHWRENLGKILPNQAACTLLTACVSSSQAHILQLGDGMVLVKSGGQVFPVTKQRDNYLNQTFCLTEHFNLTNWQSHTIPIIQAGDGLILMTDGIADDIEPQHYTDFFYTIYQVFKNKSHRRQKDWLKKELSDWATPNSFDDKTLIAIFHN</sequence>
<dbReference type="AlphaFoldDB" id="A0A3P2A9D3"/>
<comment type="caution">
    <text evidence="2">The sequence shown here is derived from an EMBL/GenBank/DDBJ whole genome shotgun (WGS) entry which is preliminary data.</text>
</comment>
<evidence type="ECO:0000259" key="1">
    <source>
        <dbReference type="Pfam" id="PF13672"/>
    </source>
</evidence>
<evidence type="ECO:0000313" key="3">
    <source>
        <dbReference type="Proteomes" id="UP000269923"/>
    </source>
</evidence>
<accession>A0A3P2A9D3</accession>
<dbReference type="EMBL" id="RQYC01000007">
    <property type="protein sequence ID" value="RRD90233.1"/>
    <property type="molecule type" value="Genomic_DNA"/>
</dbReference>
<evidence type="ECO:0000313" key="2">
    <source>
        <dbReference type="EMBL" id="RRD90233.1"/>
    </source>
</evidence>
<dbReference type="Pfam" id="PF13672">
    <property type="entry name" value="PP2C_2"/>
    <property type="match status" value="1"/>
</dbReference>
<proteinExistence type="predicted"/>
<keyword evidence="3" id="KW-1185">Reference proteome</keyword>
<dbReference type="Gene3D" id="3.60.40.10">
    <property type="entry name" value="PPM-type phosphatase domain"/>
    <property type="match status" value="1"/>
</dbReference>
<gene>
    <name evidence="2" type="ORF">EII21_06280</name>
</gene>